<evidence type="ECO:0000256" key="4">
    <source>
        <dbReference type="SAM" id="SignalP"/>
    </source>
</evidence>
<dbReference type="InterPro" id="IPR017853">
    <property type="entry name" value="GH"/>
</dbReference>
<dbReference type="PROSITE" id="PS51904">
    <property type="entry name" value="GLYCOSYL_HYDROL_F25_2"/>
    <property type="match status" value="1"/>
</dbReference>
<keyword evidence="6" id="KW-1185">Reference proteome</keyword>
<evidence type="ECO:0000313" key="5">
    <source>
        <dbReference type="EMBL" id="MDC3988818.1"/>
    </source>
</evidence>
<dbReference type="SMART" id="SM00641">
    <property type="entry name" value="Glyco_25"/>
    <property type="match status" value="1"/>
</dbReference>
<dbReference type="Proteomes" id="UP001151081">
    <property type="component" value="Unassembled WGS sequence"/>
</dbReference>
<dbReference type="Gene3D" id="2.60.40.10">
    <property type="entry name" value="Immunoglobulins"/>
    <property type="match status" value="1"/>
</dbReference>
<dbReference type="GO" id="GO:0016052">
    <property type="term" value="P:carbohydrate catabolic process"/>
    <property type="evidence" value="ECO:0007669"/>
    <property type="project" value="TreeGrafter"/>
</dbReference>
<keyword evidence="3" id="KW-0326">Glycosidase</keyword>
<evidence type="ECO:0000313" key="6">
    <source>
        <dbReference type="Proteomes" id="UP001151081"/>
    </source>
</evidence>
<dbReference type="RefSeq" id="WP_272428375.1">
    <property type="nucleotide sequence ID" value="NZ_JAGTJJ010000084.1"/>
</dbReference>
<dbReference type="InterPro" id="IPR013783">
    <property type="entry name" value="Ig-like_fold"/>
</dbReference>
<dbReference type="Gene3D" id="3.20.20.80">
    <property type="entry name" value="Glycosidases"/>
    <property type="match status" value="1"/>
</dbReference>
<proteinExistence type="inferred from homology"/>
<evidence type="ECO:0000256" key="3">
    <source>
        <dbReference type="ARBA" id="ARBA00023295"/>
    </source>
</evidence>
<feature type="chain" id="PRO_5040748815" evidence="4">
    <location>
        <begin position="28"/>
        <end position="463"/>
    </location>
</feature>
<keyword evidence="4" id="KW-0732">Signal</keyword>
<dbReference type="PANTHER" id="PTHR34135:SF2">
    <property type="entry name" value="LYSOZYME"/>
    <property type="match status" value="1"/>
</dbReference>
<protein>
    <submittedName>
        <fullName evidence="5">Uncharacterized protein</fullName>
    </submittedName>
</protein>
<dbReference type="AlphaFoldDB" id="A0A9X3XHK8"/>
<feature type="signal peptide" evidence="4">
    <location>
        <begin position="1"/>
        <end position="27"/>
    </location>
</feature>
<gene>
    <name evidence="5" type="ORF">KEG57_50600</name>
</gene>
<evidence type="ECO:0000256" key="1">
    <source>
        <dbReference type="ARBA" id="ARBA00010646"/>
    </source>
</evidence>
<dbReference type="InterPro" id="IPR018077">
    <property type="entry name" value="Glyco_hydro_fam25_subgr"/>
</dbReference>
<dbReference type="Pfam" id="PF01183">
    <property type="entry name" value="Glyco_hydro_25"/>
    <property type="match status" value="1"/>
</dbReference>
<keyword evidence="2" id="KW-0378">Hydrolase</keyword>
<evidence type="ECO:0000256" key="2">
    <source>
        <dbReference type="ARBA" id="ARBA00022801"/>
    </source>
</evidence>
<accession>A0A9X3XHK8</accession>
<comment type="similarity">
    <text evidence="1">Belongs to the glycosyl hydrolase 25 family.</text>
</comment>
<dbReference type="SUPFAM" id="SSF51445">
    <property type="entry name" value="(Trans)glycosidases"/>
    <property type="match status" value="1"/>
</dbReference>
<comment type="caution">
    <text evidence="5">The sequence shown here is derived from an EMBL/GenBank/DDBJ whole genome shotgun (WGS) entry which is preliminary data.</text>
</comment>
<dbReference type="InterPro" id="IPR002053">
    <property type="entry name" value="Glyco_hydro_25"/>
</dbReference>
<sequence>MHTLSSLRLFRASLLSLAALVLPACGAGELDSSEGPLGETEQAFTVCADDDTVEGIDVSVWQGEVNWDQVKGAGIEFAIARVSYGTSKDTWFDTNWSGIKSAGLVRGAYQFFLPHQDAIAQADLMIDAMGALGPGDLPPVLDVEDMAGQSKSTVVSKMKQWLAHVEAATGAKPIIYTGKYFWQDNVASYDFGDYPLWIPNYSFDCPNLPDNYWDKWFLFQYTDSGSVTGVAGNVDRNKFNGSLADLMAFANSGPEYAAKFVSQSFPYASEGPVQVEAGGTLEAYIEMLNVGTKAWDSNTLLATTEPRDRTSPFAGPEWPGPNRYARVEGTVPPGGTYKFTFTLHAPLETGEYDEHFGLVQEGVAWFSDPGQGGPPDAQLEGLFEVVPGMGAGAGGAGVGGAGGAGGGDAGGAGGNGGSLGGSDPGSESGCAMATGGPRGAGAFGLALFLGLGAVMRRRRRASA</sequence>
<name>A0A9X3XHK8_9BACT</name>
<dbReference type="EMBL" id="JAGTJJ010000084">
    <property type="protein sequence ID" value="MDC3988818.1"/>
    <property type="molecule type" value="Genomic_DNA"/>
</dbReference>
<dbReference type="GO" id="GO:0009253">
    <property type="term" value="P:peptidoglycan catabolic process"/>
    <property type="evidence" value="ECO:0007669"/>
    <property type="project" value="InterPro"/>
</dbReference>
<reference evidence="5 6" key="1">
    <citation type="submission" date="2021-04" db="EMBL/GenBank/DDBJ databases">
        <title>Genome analysis of Polyangium sp.</title>
        <authorList>
            <person name="Li Y."/>
            <person name="Wang J."/>
        </authorList>
    </citation>
    <scope>NUCLEOTIDE SEQUENCE [LARGE SCALE GENOMIC DNA]</scope>
    <source>
        <strain evidence="5 6">SDU14</strain>
    </source>
</reference>
<dbReference type="PANTHER" id="PTHR34135">
    <property type="entry name" value="LYSOZYME"/>
    <property type="match status" value="1"/>
</dbReference>
<dbReference type="GO" id="GO:0016998">
    <property type="term" value="P:cell wall macromolecule catabolic process"/>
    <property type="evidence" value="ECO:0007669"/>
    <property type="project" value="InterPro"/>
</dbReference>
<dbReference type="GO" id="GO:0003796">
    <property type="term" value="F:lysozyme activity"/>
    <property type="evidence" value="ECO:0007669"/>
    <property type="project" value="InterPro"/>
</dbReference>
<organism evidence="5 6">
    <name type="scientific">Polyangium jinanense</name>
    <dbReference type="NCBI Taxonomy" id="2829994"/>
    <lineage>
        <taxon>Bacteria</taxon>
        <taxon>Pseudomonadati</taxon>
        <taxon>Myxococcota</taxon>
        <taxon>Polyangia</taxon>
        <taxon>Polyangiales</taxon>
        <taxon>Polyangiaceae</taxon>
        <taxon>Polyangium</taxon>
    </lineage>
</organism>